<accession>A0A7M3UQK7</accession>
<dbReference type="InterPro" id="IPR036638">
    <property type="entry name" value="HLH_DNA-bd_sf"/>
</dbReference>
<evidence type="ECO:0000256" key="2">
    <source>
        <dbReference type="ARBA" id="ARBA00005510"/>
    </source>
</evidence>
<dbReference type="GO" id="GO:0000978">
    <property type="term" value="F:RNA polymerase II cis-regulatory region sequence-specific DNA binding"/>
    <property type="evidence" value="ECO:0007669"/>
    <property type="project" value="TreeGrafter"/>
</dbReference>
<keyword evidence="5" id="KW-0804">Transcription</keyword>
<keyword evidence="6" id="KW-0539">Nucleus</keyword>
<dbReference type="GO" id="GO:0005634">
    <property type="term" value="C:nucleus"/>
    <property type="evidence" value="ECO:0007669"/>
    <property type="project" value="UniProtKB-SubCell"/>
</dbReference>
<feature type="compositionally biased region" description="Low complexity" evidence="7">
    <location>
        <begin position="305"/>
        <end position="317"/>
    </location>
</feature>
<dbReference type="EMBL" id="MN883657">
    <property type="protein sequence ID" value="QOJ43710.1"/>
    <property type="molecule type" value="mRNA"/>
</dbReference>
<keyword evidence="3" id="KW-0805">Transcription regulation</keyword>
<proteinExistence type="evidence at transcript level"/>
<feature type="domain" description="BHLH" evidence="8">
    <location>
        <begin position="327"/>
        <end position="376"/>
    </location>
</feature>
<dbReference type="Gene3D" id="4.10.280.10">
    <property type="entry name" value="Helix-loop-helix DNA-binding domain"/>
    <property type="match status" value="1"/>
</dbReference>
<evidence type="ECO:0000256" key="3">
    <source>
        <dbReference type="ARBA" id="ARBA00023015"/>
    </source>
</evidence>
<sequence>MDDLLDPFLSSSSWPELNTSSRPSWAGTIASNGLLTGPAEAYGGEEKNSSICMIPSPHVIGNIAAEDLDLHAHSDSSSVFTDGSLKYLSQHELSTHNSQPQNDREARENNFSLKDVFESNSTSGSFGHDLNTSCSVTLSHSALTMSSSIESNGSELSKFAQSLGDAHSISSVPSMWPPSYPGVSSFLEQGKLQGFGFQGAESDADELDTTFIENDEYPDLNNSAASSVNDCNGLHSSNFADFNLGQQMKMTNSRMHSHQQEQNGLHNLHLPPFKIGPQMTLSKSSGLQARQQHQTNNSSGAQQQATPANASACNAAAKPRVRARRGQATDPHSIAERLRREKIAERMKNLQELVPNSNKTDKASMLDEIIDYVKFLQLQVKVLSMSRLGAAGAVVPLITDAQAEGAGALHLSSVSQGRADLSEAQDNLAYEQEVVKLMESNVTAAMQYLQNKGLCLMPIALASAMSSQKGSSLAAVPPDRRKSEASHGVIPQSNGQSLAERINGGHSGCNGGVIKQEEAVKSV</sequence>
<organism evidence="9">
    <name type="scientific">Dracaena cambodiana</name>
    <dbReference type="NCBI Taxonomy" id="580341"/>
    <lineage>
        <taxon>Eukaryota</taxon>
        <taxon>Viridiplantae</taxon>
        <taxon>Streptophyta</taxon>
        <taxon>Embryophyta</taxon>
        <taxon>Tracheophyta</taxon>
        <taxon>Spermatophyta</taxon>
        <taxon>Magnoliopsida</taxon>
        <taxon>Liliopsida</taxon>
        <taxon>Asparagales</taxon>
        <taxon>Asparagaceae</taxon>
        <taxon>Nolinoideae</taxon>
        <taxon>Dracaena</taxon>
    </lineage>
</organism>
<dbReference type="GO" id="GO:0080147">
    <property type="term" value="P:root hair cell development"/>
    <property type="evidence" value="ECO:0007669"/>
    <property type="project" value="UniProtKB-ARBA"/>
</dbReference>
<gene>
    <name evidence="9" type="primary">bHLH49</name>
</gene>
<evidence type="ECO:0000313" key="9">
    <source>
        <dbReference type="EMBL" id="QOJ43710.1"/>
    </source>
</evidence>
<dbReference type="PROSITE" id="PS50888">
    <property type="entry name" value="BHLH"/>
    <property type="match status" value="1"/>
</dbReference>
<evidence type="ECO:0000256" key="4">
    <source>
        <dbReference type="ARBA" id="ARBA00023125"/>
    </source>
</evidence>
<feature type="compositionally biased region" description="Low complexity" evidence="7">
    <location>
        <begin position="1"/>
        <end position="13"/>
    </location>
</feature>
<evidence type="ECO:0000256" key="5">
    <source>
        <dbReference type="ARBA" id="ARBA00023163"/>
    </source>
</evidence>
<feature type="compositionally biased region" description="Polar residues" evidence="7">
    <location>
        <begin position="279"/>
        <end position="304"/>
    </location>
</feature>
<evidence type="ECO:0000256" key="6">
    <source>
        <dbReference type="ARBA" id="ARBA00023242"/>
    </source>
</evidence>
<dbReference type="PANTHER" id="PTHR16223:SF215">
    <property type="entry name" value="OS02G0564700 PROTEIN"/>
    <property type="match status" value="1"/>
</dbReference>
<evidence type="ECO:0000256" key="1">
    <source>
        <dbReference type="ARBA" id="ARBA00004123"/>
    </source>
</evidence>
<keyword evidence="4" id="KW-0238">DNA-binding</keyword>
<evidence type="ECO:0000256" key="7">
    <source>
        <dbReference type="SAM" id="MobiDB-lite"/>
    </source>
</evidence>
<protein>
    <submittedName>
        <fullName evidence="9">BHLH transcription factor</fullName>
    </submittedName>
</protein>
<evidence type="ECO:0000259" key="8">
    <source>
        <dbReference type="PROSITE" id="PS50888"/>
    </source>
</evidence>
<dbReference type="Pfam" id="PF00010">
    <property type="entry name" value="HLH"/>
    <property type="match status" value="1"/>
</dbReference>
<dbReference type="InterPro" id="IPR045843">
    <property type="entry name" value="IND-like"/>
</dbReference>
<dbReference type="FunFam" id="4.10.280.10:FF:000017">
    <property type="entry name" value="Transcription factor bHLH66"/>
    <property type="match status" value="1"/>
</dbReference>
<dbReference type="GO" id="GO:0046983">
    <property type="term" value="F:protein dimerization activity"/>
    <property type="evidence" value="ECO:0007669"/>
    <property type="project" value="InterPro"/>
</dbReference>
<reference evidence="9" key="1">
    <citation type="submission" date="2019-12" db="EMBL/GenBank/DDBJ databases">
        <title>Identification of the bHLH gene family in Dracaena cambodiana reveals candidate genes involved in flavonoid biosynthesis.</title>
        <authorList>
            <person name="Zhu J."/>
            <person name="Peng S."/>
        </authorList>
    </citation>
    <scope>NUCLEOTIDE SEQUENCE</scope>
</reference>
<feature type="region of interest" description="Disordered" evidence="7">
    <location>
        <begin position="471"/>
        <end position="513"/>
    </location>
</feature>
<dbReference type="SMART" id="SM00353">
    <property type="entry name" value="HLH"/>
    <property type="match status" value="1"/>
</dbReference>
<dbReference type="SUPFAM" id="SSF47459">
    <property type="entry name" value="HLH, helix-loop-helix DNA-binding domain"/>
    <property type="match status" value="1"/>
</dbReference>
<feature type="region of interest" description="Disordered" evidence="7">
    <location>
        <begin position="257"/>
        <end position="331"/>
    </location>
</feature>
<dbReference type="InterPro" id="IPR011598">
    <property type="entry name" value="bHLH_dom"/>
</dbReference>
<dbReference type="AlphaFoldDB" id="A0A7M3UQK7"/>
<name>A0A7M3UQK7_9ASPA</name>
<dbReference type="PANTHER" id="PTHR16223">
    <property type="entry name" value="TRANSCRIPTION FACTOR BHLH83-RELATED"/>
    <property type="match status" value="1"/>
</dbReference>
<comment type="subcellular location">
    <subcellularLocation>
        <location evidence="1">Nucleus</location>
    </subcellularLocation>
</comment>
<comment type="similarity">
    <text evidence="2">Belongs to the bHLH protein family.</text>
</comment>
<feature type="region of interest" description="Disordered" evidence="7">
    <location>
        <begin position="1"/>
        <end position="22"/>
    </location>
</feature>
<dbReference type="GO" id="GO:0000981">
    <property type="term" value="F:DNA-binding transcription factor activity, RNA polymerase II-specific"/>
    <property type="evidence" value="ECO:0007669"/>
    <property type="project" value="TreeGrafter"/>
</dbReference>